<evidence type="ECO:0000313" key="2">
    <source>
        <dbReference type="EMBL" id="OGK50608.1"/>
    </source>
</evidence>
<feature type="transmembrane region" description="Helical" evidence="1">
    <location>
        <begin position="7"/>
        <end position="28"/>
    </location>
</feature>
<accession>A0A1F7J4S2</accession>
<gene>
    <name evidence="2" type="ORF">A3B50_02395</name>
</gene>
<protein>
    <recommendedName>
        <fullName evidence="4">Cell division protein FtsL</fullName>
    </recommendedName>
</protein>
<keyword evidence="1" id="KW-1133">Transmembrane helix</keyword>
<comment type="caution">
    <text evidence="2">The sequence shown here is derived from an EMBL/GenBank/DDBJ whole genome shotgun (WGS) entry which is preliminary data.</text>
</comment>
<reference evidence="2 3" key="1">
    <citation type="journal article" date="2016" name="Nat. Commun.">
        <title>Thousands of microbial genomes shed light on interconnected biogeochemical processes in an aquifer system.</title>
        <authorList>
            <person name="Anantharaman K."/>
            <person name="Brown C.T."/>
            <person name="Hug L.A."/>
            <person name="Sharon I."/>
            <person name="Castelle C.J."/>
            <person name="Probst A.J."/>
            <person name="Thomas B.C."/>
            <person name="Singh A."/>
            <person name="Wilkins M.J."/>
            <person name="Karaoz U."/>
            <person name="Brodie E.L."/>
            <person name="Williams K.H."/>
            <person name="Hubbard S.S."/>
            <person name="Banfield J.F."/>
        </authorList>
    </citation>
    <scope>NUCLEOTIDE SEQUENCE [LARGE SCALE GENOMIC DNA]</scope>
</reference>
<evidence type="ECO:0000256" key="1">
    <source>
        <dbReference type="SAM" id="Phobius"/>
    </source>
</evidence>
<keyword evidence="1" id="KW-0812">Transmembrane</keyword>
<dbReference type="EMBL" id="MGAQ01000015">
    <property type="protein sequence ID" value="OGK50608.1"/>
    <property type="molecule type" value="Genomic_DNA"/>
</dbReference>
<proteinExistence type="predicted"/>
<keyword evidence="1" id="KW-0472">Membrane</keyword>
<evidence type="ECO:0008006" key="4">
    <source>
        <dbReference type="Google" id="ProtNLM"/>
    </source>
</evidence>
<name>A0A1F7J4S2_9BACT</name>
<dbReference type="Proteomes" id="UP000178558">
    <property type="component" value="Unassembled WGS sequence"/>
</dbReference>
<sequence>MKNFIKPVIWMAFLVLIGANIFIFLSGMKLSEQINFYETETKRLHQENIDLEKKAYEANSLQHAASIAGELDFTKKAEPYFLESLRFALKGKE</sequence>
<organism evidence="2 3">
    <name type="scientific">Candidatus Roizmanbacteria bacterium RIFCSPLOWO2_01_FULL_40_42</name>
    <dbReference type="NCBI Taxonomy" id="1802066"/>
    <lineage>
        <taxon>Bacteria</taxon>
        <taxon>Candidatus Roizmaniibacteriota</taxon>
    </lineage>
</organism>
<evidence type="ECO:0000313" key="3">
    <source>
        <dbReference type="Proteomes" id="UP000178558"/>
    </source>
</evidence>
<dbReference type="AlphaFoldDB" id="A0A1F7J4S2"/>